<evidence type="ECO:0000313" key="2">
    <source>
        <dbReference type="EMBL" id="HJC23563.1"/>
    </source>
</evidence>
<sequence length="562" mass="63998">MVKVTVNGVCRQYRSPVTYEQLAAEHQKEYDHKIVLAVANNKIKELYKNVAKDVTVTFQTTADRIGHDTYVRSACMLMLKAVSDVAGSPQEGKASVEFSIGRGYFCMPRGALAQKLVSGEGAGRIDPSFVQKVKERMQELVREDIPVMKRAYPTDEAIELFVAQGMDDKVRLFRYRRGSYINVYCLDGYYDYNYGYMVPSTGYLQYFDLVPYRNGMMLMLPDRQEPERVPALETREKLFQVLERSNDWGAEMGIETVGDLNDKICGGDLAELVLVQEALQERRIGEIASDIAHRGNVKFVMIAGPSSSGKTTFSHRLSIQLKTHGLTPHPIAVDDYFVNRKDTPLDEDGNYNFECLEAIDVEGFNRDMCDLLAGKRVEMPRFNFKTGLREYKGDFLKLGEDDILVIEGIHGLNDRLSHSLPLESKYKIYISALTSLNVDYHNRIATTDGRLIRRLVRDARTRGASATHTLRMWNSVRRGEEENIFPFQESADAMFNSALIYELSVLKQYAEPLLYSVERDTPEFFEAKRLLKFLEYFLGVSSENIPQNSIVREFVGGSCFRV</sequence>
<dbReference type="AlphaFoldDB" id="A0A9D2SPM1"/>
<gene>
    <name evidence="2" type="ORF">H9761_07665</name>
</gene>
<proteinExistence type="predicted"/>
<dbReference type="EMBL" id="DWWS01000027">
    <property type="protein sequence ID" value="HJC23563.1"/>
    <property type="molecule type" value="Genomic_DNA"/>
</dbReference>
<name>A0A9D2SPM1_9FIRM</name>
<dbReference type="CDD" id="cd02028">
    <property type="entry name" value="UMPK_like"/>
    <property type="match status" value="1"/>
</dbReference>
<organism evidence="2 3">
    <name type="scientific">Candidatus Eisenbergiella merdavium</name>
    <dbReference type="NCBI Taxonomy" id="2838551"/>
    <lineage>
        <taxon>Bacteria</taxon>
        <taxon>Bacillati</taxon>
        <taxon>Bacillota</taxon>
        <taxon>Clostridia</taxon>
        <taxon>Lachnospirales</taxon>
        <taxon>Lachnospiraceae</taxon>
        <taxon>Eisenbergiella</taxon>
    </lineage>
</organism>
<feature type="domain" description="Phosphoribulokinase/uridine kinase" evidence="1">
    <location>
        <begin position="300"/>
        <end position="497"/>
    </location>
</feature>
<dbReference type="GO" id="GO:0005524">
    <property type="term" value="F:ATP binding"/>
    <property type="evidence" value="ECO:0007669"/>
    <property type="project" value="InterPro"/>
</dbReference>
<dbReference type="PANTHER" id="PTHR10285">
    <property type="entry name" value="URIDINE KINASE"/>
    <property type="match status" value="1"/>
</dbReference>
<dbReference type="Gene3D" id="3.40.50.300">
    <property type="entry name" value="P-loop containing nucleotide triphosphate hydrolases"/>
    <property type="match status" value="1"/>
</dbReference>
<keyword evidence="2" id="KW-0808">Transferase</keyword>
<protein>
    <submittedName>
        <fullName evidence="2">Nucleoside kinase</fullName>
    </submittedName>
</protein>
<evidence type="ECO:0000313" key="3">
    <source>
        <dbReference type="Proteomes" id="UP000823891"/>
    </source>
</evidence>
<reference evidence="2" key="1">
    <citation type="journal article" date="2021" name="PeerJ">
        <title>Extensive microbial diversity within the chicken gut microbiome revealed by metagenomics and culture.</title>
        <authorList>
            <person name="Gilroy R."/>
            <person name="Ravi A."/>
            <person name="Getino M."/>
            <person name="Pursley I."/>
            <person name="Horton D.L."/>
            <person name="Alikhan N.F."/>
            <person name="Baker D."/>
            <person name="Gharbi K."/>
            <person name="Hall N."/>
            <person name="Watson M."/>
            <person name="Adriaenssens E.M."/>
            <person name="Foster-Nyarko E."/>
            <person name="Jarju S."/>
            <person name="Secka A."/>
            <person name="Antonio M."/>
            <person name="Oren A."/>
            <person name="Chaudhuri R.R."/>
            <person name="La Ragione R."/>
            <person name="Hildebrand F."/>
            <person name="Pallen M.J."/>
        </authorList>
    </citation>
    <scope>NUCLEOTIDE SEQUENCE</scope>
    <source>
        <strain evidence="2">USAMLcec2-132</strain>
    </source>
</reference>
<dbReference type="InterPro" id="IPR018163">
    <property type="entry name" value="Thr/Ala-tRNA-synth_IIc_edit"/>
</dbReference>
<evidence type="ECO:0000259" key="1">
    <source>
        <dbReference type="Pfam" id="PF00485"/>
    </source>
</evidence>
<dbReference type="InterPro" id="IPR006083">
    <property type="entry name" value="PRK/URK"/>
</dbReference>
<dbReference type="Proteomes" id="UP000823891">
    <property type="component" value="Unassembled WGS sequence"/>
</dbReference>
<comment type="caution">
    <text evidence="2">The sequence shown here is derived from an EMBL/GenBank/DDBJ whole genome shotgun (WGS) entry which is preliminary data.</text>
</comment>
<reference evidence="2" key="2">
    <citation type="submission" date="2021-04" db="EMBL/GenBank/DDBJ databases">
        <authorList>
            <person name="Gilroy R."/>
        </authorList>
    </citation>
    <scope>NUCLEOTIDE SEQUENCE</scope>
    <source>
        <strain evidence="2">USAMLcec2-132</strain>
    </source>
</reference>
<keyword evidence="2" id="KW-0418">Kinase</keyword>
<dbReference type="InterPro" id="IPR027417">
    <property type="entry name" value="P-loop_NTPase"/>
</dbReference>
<dbReference type="SUPFAM" id="SSF52540">
    <property type="entry name" value="P-loop containing nucleoside triphosphate hydrolases"/>
    <property type="match status" value="1"/>
</dbReference>
<dbReference type="Pfam" id="PF00485">
    <property type="entry name" value="PRK"/>
    <property type="match status" value="1"/>
</dbReference>
<dbReference type="Gene3D" id="3.30.980.10">
    <property type="entry name" value="Threonyl-trna Synthetase, Chain A, domain 2"/>
    <property type="match status" value="1"/>
</dbReference>
<dbReference type="GO" id="GO:0016301">
    <property type="term" value="F:kinase activity"/>
    <property type="evidence" value="ECO:0007669"/>
    <property type="project" value="UniProtKB-KW"/>
</dbReference>
<accession>A0A9D2SPM1</accession>
<dbReference type="SUPFAM" id="SSF55186">
    <property type="entry name" value="ThrRS/AlaRS common domain"/>
    <property type="match status" value="1"/>
</dbReference>